<keyword evidence="2" id="KW-0378">Hydrolase</keyword>
<dbReference type="SUPFAM" id="SSF51445">
    <property type="entry name" value="(Trans)glycosidases"/>
    <property type="match status" value="1"/>
</dbReference>
<proteinExistence type="predicted"/>
<reference evidence="2" key="2">
    <citation type="submission" date="2013-08" db="EMBL/GenBank/DDBJ databases">
        <title>Chitin Hydrolysis in an Aerated Soil and Associated Known and Novel chiA Genotypes.</title>
        <authorList>
            <person name="Wieczorek A.S."/>
            <person name="Hetz S.A."/>
            <person name="Drake H.L."/>
            <person name="Kolb S."/>
        </authorList>
    </citation>
    <scope>NUCLEOTIDE SEQUENCE</scope>
</reference>
<dbReference type="EMBL" id="HG315935">
    <property type="protein sequence ID" value="CDF77224.1"/>
    <property type="molecule type" value="Genomic_DNA"/>
</dbReference>
<protein>
    <submittedName>
        <fullName evidence="2">Family 18 glycoside hydrolase</fullName>
    </submittedName>
</protein>
<dbReference type="AlphaFoldDB" id="T2KG10"/>
<gene>
    <name evidence="2" type="primary">chiA like gene</name>
</gene>
<dbReference type="GO" id="GO:0016787">
    <property type="term" value="F:hydrolase activity"/>
    <property type="evidence" value="ECO:0007669"/>
    <property type="project" value="UniProtKB-KW"/>
</dbReference>
<evidence type="ECO:0000259" key="1">
    <source>
        <dbReference type="PROSITE" id="PS51910"/>
    </source>
</evidence>
<dbReference type="GO" id="GO:0005975">
    <property type="term" value="P:carbohydrate metabolic process"/>
    <property type="evidence" value="ECO:0007669"/>
    <property type="project" value="InterPro"/>
</dbReference>
<feature type="non-terminal residue" evidence="2">
    <location>
        <position position="74"/>
    </location>
</feature>
<dbReference type="PROSITE" id="PS51910">
    <property type="entry name" value="GH18_2"/>
    <property type="match status" value="1"/>
</dbReference>
<name>T2KG10_9ZZZZ</name>
<accession>T2KG10</accession>
<dbReference type="InterPro" id="IPR017853">
    <property type="entry name" value="GH"/>
</dbReference>
<evidence type="ECO:0000313" key="2">
    <source>
        <dbReference type="EMBL" id="CDF77224.1"/>
    </source>
</evidence>
<dbReference type="InterPro" id="IPR001223">
    <property type="entry name" value="Glyco_hydro18_cat"/>
</dbReference>
<feature type="domain" description="GH18" evidence="1">
    <location>
        <begin position="1"/>
        <end position="74"/>
    </location>
</feature>
<organism evidence="2">
    <name type="scientific">uncultured organism</name>
    <dbReference type="NCBI Taxonomy" id="155900"/>
    <lineage>
        <taxon>unclassified sequences</taxon>
        <taxon>environmental samples</taxon>
    </lineage>
</organism>
<sequence length="74" mass="8479">VDIDWEYPDPNRNNPAEYLVNYPTMLQRIKQEIGASRRVYATVDPIKMIPPSVFNGQNGIDGISLMSYDLYGAW</sequence>
<dbReference type="Gene3D" id="3.20.20.80">
    <property type="entry name" value="Glycosidases"/>
    <property type="match status" value="1"/>
</dbReference>
<feature type="non-terminal residue" evidence="2">
    <location>
        <position position="1"/>
    </location>
</feature>
<reference evidence="2" key="1">
    <citation type="submission" date="2013-05" db="EMBL/GenBank/DDBJ databases">
        <authorList>
            <person name="Wieczorek A."/>
        </authorList>
    </citation>
    <scope>NUCLEOTIDE SEQUENCE</scope>
</reference>